<protein>
    <submittedName>
        <fullName evidence="2">Uncharacterized protein</fullName>
    </submittedName>
</protein>
<sequence>MQPLLEDRKYGSRSATLDGGVLAAVVAAALDGIENGRLEALADDISVQAERSPAEEPAPSPSAPTRSV</sequence>
<organism evidence="2 3">
    <name type="scientific">Nocardia donostiensis</name>
    <dbReference type="NCBI Taxonomy" id="1538463"/>
    <lineage>
        <taxon>Bacteria</taxon>
        <taxon>Bacillati</taxon>
        <taxon>Actinomycetota</taxon>
        <taxon>Actinomycetes</taxon>
        <taxon>Mycobacteriales</taxon>
        <taxon>Nocardiaceae</taxon>
        <taxon>Nocardia</taxon>
    </lineage>
</organism>
<evidence type="ECO:0000256" key="1">
    <source>
        <dbReference type="SAM" id="MobiDB-lite"/>
    </source>
</evidence>
<accession>A0A1W0BLC5</accession>
<evidence type="ECO:0000313" key="3">
    <source>
        <dbReference type="Proteomes" id="UP000188836"/>
    </source>
</evidence>
<dbReference type="EMBL" id="MUMY01000008">
    <property type="protein sequence ID" value="ONM48670.1"/>
    <property type="molecule type" value="Genomic_DNA"/>
</dbReference>
<feature type="region of interest" description="Disordered" evidence="1">
    <location>
        <begin position="44"/>
        <end position="68"/>
    </location>
</feature>
<reference evidence="2 3" key="1">
    <citation type="journal article" date="2016" name="Antonie Van Leeuwenhoek">
        <title>Nocardia donostiensis sp. nov., isolated from human respiratory specimens.</title>
        <authorList>
            <person name="Ercibengoa M."/>
            <person name="Bell M."/>
            <person name="Marimon J.M."/>
            <person name="Humrighouse B."/>
            <person name="Klenk H.P."/>
            <person name="Potter G."/>
            <person name="Perez-Trallero E."/>
        </authorList>
    </citation>
    <scope>NUCLEOTIDE SEQUENCE [LARGE SCALE GENOMIC DNA]</scope>
    <source>
        <strain evidence="2 3">X1655</strain>
    </source>
</reference>
<proteinExistence type="predicted"/>
<comment type="caution">
    <text evidence="2">The sequence shown here is derived from an EMBL/GenBank/DDBJ whole genome shotgun (WGS) entry which is preliminary data.</text>
</comment>
<dbReference type="AlphaFoldDB" id="A0A1W0BLC5"/>
<evidence type="ECO:0000313" key="2">
    <source>
        <dbReference type="EMBL" id="ONM48670.1"/>
    </source>
</evidence>
<name>A0A1W0BLC5_9NOCA</name>
<keyword evidence="3" id="KW-1185">Reference proteome</keyword>
<gene>
    <name evidence="2" type="ORF">B0T46_11580</name>
</gene>
<dbReference type="Proteomes" id="UP000188836">
    <property type="component" value="Unassembled WGS sequence"/>
</dbReference>